<keyword evidence="3" id="KW-1185">Reference proteome</keyword>
<accession>A0ABU9XKZ6</accession>
<evidence type="ECO:0000313" key="2">
    <source>
        <dbReference type="EMBL" id="MEN2768953.1"/>
    </source>
</evidence>
<keyword evidence="1" id="KW-0812">Transmembrane</keyword>
<organism evidence="2 3">
    <name type="scientific">Ornithinibacillus xuwenensis</name>
    <dbReference type="NCBI Taxonomy" id="3144668"/>
    <lineage>
        <taxon>Bacteria</taxon>
        <taxon>Bacillati</taxon>
        <taxon>Bacillota</taxon>
        <taxon>Bacilli</taxon>
        <taxon>Bacillales</taxon>
        <taxon>Bacillaceae</taxon>
        <taxon>Ornithinibacillus</taxon>
    </lineage>
</organism>
<sequence length="210" mass="24311">MKSGEERFFQELEQVLGKHPEKEQIVAEYRSHIYELIQEEGLSEETMYEEITKRLGSPEEIAAIWKQESKVTAKRMQILFVVLNILLFIGGITLTVAYNIYQIEWIEVVWARLTAVPSLVIIVYMLFWGLLGYEIGKEFGSGGLKIVRKTFTYAIIPNLILMYLIVFKLIPRDWFQPLLNGPFIVACIALTIVLYPISWIGYRWGKKASV</sequence>
<feature type="transmembrane region" description="Helical" evidence="1">
    <location>
        <begin position="78"/>
        <end position="101"/>
    </location>
</feature>
<dbReference type="Pfam" id="PF22564">
    <property type="entry name" value="HAAS"/>
    <property type="match status" value="1"/>
</dbReference>
<dbReference type="RefSeq" id="WP_345826448.1">
    <property type="nucleotide sequence ID" value="NZ_JBDIML010000008.1"/>
</dbReference>
<gene>
    <name evidence="2" type="ORF">ABC228_17405</name>
</gene>
<reference evidence="2 3" key="1">
    <citation type="submission" date="2024-05" db="EMBL/GenBank/DDBJ databases">
        <authorList>
            <person name="Haq I."/>
            <person name="Ullah Z."/>
            <person name="Ahmad R."/>
            <person name="Li M."/>
            <person name="Tong Y."/>
        </authorList>
    </citation>
    <scope>NUCLEOTIDE SEQUENCE [LARGE SCALE GENOMIC DNA]</scope>
    <source>
        <strain evidence="2 3">16A2E</strain>
    </source>
</reference>
<keyword evidence="1" id="KW-0472">Membrane</keyword>
<protein>
    <recommendedName>
        <fullName evidence="4">DUF1700 domain-containing protein</fullName>
    </recommendedName>
</protein>
<dbReference type="EMBL" id="JBDIML010000008">
    <property type="protein sequence ID" value="MEN2768953.1"/>
    <property type="molecule type" value="Genomic_DNA"/>
</dbReference>
<proteinExistence type="predicted"/>
<evidence type="ECO:0008006" key="4">
    <source>
        <dbReference type="Google" id="ProtNLM"/>
    </source>
</evidence>
<feature type="transmembrane region" description="Helical" evidence="1">
    <location>
        <begin position="113"/>
        <end position="131"/>
    </location>
</feature>
<feature type="transmembrane region" description="Helical" evidence="1">
    <location>
        <begin position="182"/>
        <end position="202"/>
    </location>
</feature>
<evidence type="ECO:0000313" key="3">
    <source>
        <dbReference type="Proteomes" id="UP001444625"/>
    </source>
</evidence>
<evidence type="ECO:0000256" key="1">
    <source>
        <dbReference type="SAM" id="Phobius"/>
    </source>
</evidence>
<name>A0ABU9XKZ6_9BACI</name>
<keyword evidence="1" id="KW-1133">Transmembrane helix</keyword>
<feature type="transmembrane region" description="Helical" evidence="1">
    <location>
        <begin position="151"/>
        <end position="170"/>
    </location>
</feature>
<dbReference type="Proteomes" id="UP001444625">
    <property type="component" value="Unassembled WGS sequence"/>
</dbReference>
<comment type="caution">
    <text evidence="2">The sequence shown here is derived from an EMBL/GenBank/DDBJ whole genome shotgun (WGS) entry which is preliminary data.</text>
</comment>